<evidence type="ECO:0000313" key="1">
    <source>
        <dbReference type="EMBL" id="CAG8792517.1"/>
    </source>
</evidence>
<protein>
    <submittedName>
        <fullName evidence="1">3426_t:CDS:1</fullName>
    </submittedName>
</protein>
<feature type="non-terminal residue" evidence="1">
    <location>
        <position position="1"/>
    </location>
</feature>
<gene>
    <name evidence="1" type="ORF">AMORRO_LOCUS18268</name>
</gene>
<organism evidence="1 2">
    <name type="scientific">Acaulospora morrowiae</name>
    <dbReference type="NCBI Taxonomy" id="94023"/>
    <lineage>
        <taxon>Eukaryota</taxon>
        <taxon>Fungi</taxon>
        <taxon>Fungi incertae sedis</taxon>
        <taxon>Mucoromycota</taxon>
        <taxon>Glomeromycotina</taxon>
        <taxon>Glomeromycetes</taxon>
        <taxon>Diversisporales</taxon>
        <taxon>Acaulosporaceae</taxon>
        <taxon>Acaulospora</taxon>
    </lineage>
</organism>
<sequence length="44" mass="5149">WLACVSVDSCLYEYYLVIFYAGPEPGFEIRDAREDFLNIGHNFD</sequence>
<comment type="caution">
    <text evidence="1">The sequence shown here is derived from an EMBL/GenBank/DDBJ whole genome shotgun (WGS) entry which is preliminary data.</text>
</comment>
<accession>A0A9N9P162</accession>
<dbReference type="Proteomes" id="UP000789342">
    <property type="component" value="Unassembled WGS sequence"/>
</dbReference>
<keyword evidence="2" id="KW-1185">Reference proteome</keyword>
<evidence type="ECO:0000313" key="2">
    <source>
        <dbReference type="Proteomes" id="UP000789342"/>
    </source>
</evidence>
<dbReference type="EMBL" id="CAJVPV010063053">
    <property type="protein sequence ID" value="CAG8792517.1"/>
    <property type="molecule type" value="Genomic_DNA"/>
</dbReference>
<dbReference type="AlphaFoldDB" id="A0A9N9P162"/>
<proteinExistence type="predicted"/>
<reference evidence="1" key="1">
    <citation type="submission" date="2021-06" db="EMBL/GenBank/DDBJ databases">
        <authorList>
            <person name="Kallberg Y."/>
            <person name="Tangrot J."/>
            <person name="Rosling A."/>
        </authorList>
    </citation>
    <scope>NUCLEOTIDE SEQUENCE</scope>
    <source>
        <strain evidence="1">CL551</strain>
    </source>
</reference>
<feature type="non-terminal residue" evidence="1">
    <location>
        <position position="44"/>
    </location>
</feature>
<name>A0A9N9P162_9GLOM</name>